<comment type="similarity">
    <text evidence="1">Belongs to the phD/YefM antitoxin family.</text>
</comment>
<evidence type="ECO:0000256" key="1">
    <source>
        <dbReference type="ARBA" id="ARBA00009981"/>
    </source>
</evidence>
<feature type="compositionally biased region" description="Basic residues" evidence="2">
    <location>
        <begin position="130"/>
        <end position="140"/>
    </location>
</feature>
<evidence type="ECO:0000256" key="2">
    <source>
        <dbReference type="SAM" id="MobiDB-lite"/>
    </source>
</evidence>
<dbReference type="Proteomes" id="UP000004688">
    <property type="component" value="Chromosome"/>
</dbReference>
<gene>
    <name evidence="3" type="ORF">OA238_c33280</name>
</gene>
<proteinExistence type="inferred from homology"/>
<dbReference type="SUPFAM" id="SSF143120">
    <property type="entry name" value="YefM-like"/>
    <property type="match status" value="1"/>
</dbReference>
<dbReference type="eggNOG" id="ENOG5033NYQ">
    <property type="taxonomic scope" value="Bacteria"/>
</dbReference>
<dbReference type="Gene3D" id="3.40.1620.10">
    <property type="entry name" value="YefM-like domain"/>
    <property type="match status" value="1"/>
</dbReference>
<feature type="region of interest" description="Disordered" evidence="2">
    <location>
        <begin position="119"/>
        <end position="140"/>
    </location>
</feature>
<dbReference type="NCBIfam" id="TIGR01552">
    <property type="entry name" value="phd_fam"/>
    <property type="match status" value="1"/>
</dbReference>
<protein>
    <submittedName>
        <fullName evidence="3">Putative prevent-host-death [phd] family protein</fullName>
    </submittedName>
</protein>
<keyword evidence="4" id="KW-1185">Reference proteome</keyword>
<dbReference type="EMBL" id="CP003742">
    <property type="protein sequence ID" value="AGI73309.1"/>
    <property type="molecule type" value="Genomic_DNA"/>
</dbReference>
<accession>M9RL52</accession>
<dbReference type="InterPro" id="IPR036165">
    <property type="entry name" value="YefM-like_sf"/>
</dbReference>
<evidence type="ECO:0000313" key="4">
    <source>
        <dbReference type="Proteomes" id="UP000004688"/>
    </source>
</evidence>
<name>M9RL52_9RHOB</name>
<evidence type="ECO:0000313" key="3">
    <source>
        <dbReference type="EMBL" id="AGI73309.1"/>
    </source>
</evidence>
<dbReference type="AlphaFoldDB" id="M9RL52"/>
<dbReference type="RefSeq" id="WP_015496325.1">
    <property type="nucleotide sequence ID" value="NC_020908.1"/>
</dbReference>
<organism evidence="3 4">
    <name type="scientific">Octadecabacter arcticus 238</name>
    <dbReference type="NCBI Taxonomy" id="391616"/>
    <lineage>
        <taxon>Bacteria</taxon>
        <taxon>Pseudomonadati</taxon>
        <taxon>Pseudomonadota</taxon>
        <taxon>Alphaproteobacteria</taxon>
        <taxon>Rhodobacterales</taxon>
        <taxon>Roseobacteraceae</taxon>
        <taxon>Octadecabacter</taxon>
    </lineage>
</organism>
<dbReference type="KEGG" id="oar:OA238_c33280"/>
<dbReference type="HOGENOM" id="CLU_1833145_0_0_5"/>
<sequence length="140" mass="15524">MQLTVSAARQRLGEVVTRVQDPNECIVMTRHGTPVAAVVSMANLQRIWQIEDEEDRGMIKHPLNKNSHIVGAPFARVVQGLRGKMVTPKEAALQVCTLQLTRAEERRILAAGGLEPVEGGELGVTPDNRAKRRRWLRSSP</sequence>
<reference evidence="3 4" key="1">
    <citation type="journal article" date="2013" name="PLoS ONE">
        <title>Poles Apart: Arctic and Antarctic Octadecabacter strains Share High Genome Plasticity and a New Type of Xanthorhodopsin.</title>
        <authorList>
            <person name="Vollmers J."/>
            <person name="Voget S."/>
            <person name="Dietrich S."/>
            <person name="Gollnow K."/>
            <person name="Smits M."/>
            <person name="Meyer K."/>
            <person name="Brinkhoff T."/>
            <person name="Simon M."/>
            <person name="Daniel R."/>
        </authorList>
    </citation>
    <scope>NUCLEOTIDE SEQUENCE [LARGE SCALE GENOMIC DNA]</scope>
    <source>
        <strain evidence="3 4">238</strain>
    </source>
</reference>